<reference evidence="2 3" key="1">
    <citation type="journal article" date="2023" name="Mol. Phylogenet. Evol.">
        <title>Genome-scale phylogeny and comparative genomics of the fungal order Sordariales.</title>
        <authorList>
            <person name="Hensen N."/>
            <person name="Bonometti L."/>
            <person name="Westerberg I."/>
            <person name="Brannstrom I.O."/>
            <person name="Guillou S."/>
            <person name="Cros-Aarteil S."/>
            <person name="Calhoun S."/>
            <person name="Haridas S."/>
            <person name="Kuo A."/>
            <person name="Mondo S."/>
            <person name="Pangilinan J."/>
            <person name="Riley R."/>
            <person name="LaButti K."/>
            <person name="Andreopoulos B."/>
            <person name="Lipzen A."/>
            <person name="Chen C."/>
            <person name="Yan M."/>
            <person name="Daum C."/>
            <person name="Ng V."/>
            <person name="Clum A."/>
            <person name="Steindorff A."/>
            <person name="Ohm R.A."/>
            <person name="Martin F."/>
            <person name="Silar P."/>
            <person name="Natvig D.O."/>
            <person name="Lalanne C."/>
            <person name="Gautier V."/>
            <person name="Ament-Velasquez S.L."/>
            <person name="Kruys A."/>
            <person name="Hutchinson M.I."/>
            <person name="Powell A.J."/>
            <person name="Barry K."/>
            <person name="Miller A.N."/>
            <person name="Grigoriev I.V."/>
            <person name="Debuchy R."/>
            <person name="Gladieux P."/>
            <person name="Hiltunen Thoren M."/>
            <person name="Johannesson H."/>
        </authorList>
    </citation>
    <scope>NUCLEOTIDE SEQUENCE [LARGE SCALE GENOMIC DNA]</scope>
    <source>
        <strain evidence="2 3">FGSC 10403</strain>
    </source>
</reference>
<dbReference type="RefSeq" id="XP_062697158.1">
    <property type="nucleotide sequence ID" value="XM_062837989.1"/>
</dbReference>
<comment type="caution">
    <text evidence="2">The sequence shown here is derived from an EMBL/GenBank/DDBJ whole genome shotgun (WGS) entry which is preliminary data.</text>
</comment>
<sequence>MMYTSKSKAVKSRCAALNDASNLLAILAAANNSEVVPMPFTRRDALKLSEDAGLRRCSCPLHKAADEWSREEEQAIWGEALVLGEIQVRRPLIGLKRWQVYFGRHSIRDCTWLPTAEVRNTVTVLQSTGQSWYAGTTSADRCMAVKAWSWEETPDTPKGSGRQQINDAIPVRVPPPDSHQPRNSPQRSSGSLPNEDKERKGNCATIQLDSDHEVKLWYRRRC</sequence>
<keyword evidence="3" id="KW-1185">Reference proteome</keyword>
<accession>A0AAJ0MVQ0</accession>
<dbReference type="GeneID" id="87875611"/>
<dbReference type="AlphaFoldDB" id="A0AAJ0MVQ0"/>
<protein>
    <submittedName>
        <fullName evidence="2">Uncharacterized protein</fullName>
    </submittedName>
</protein>
<evidence type="ECO:0000256" key="1">
    <source>
        <dbReference type="SAM" id="MobiDB-lite"/>
    </source>
</evidence>
<gene>
    <name evidence="2" type="ORF">B0T23DRAFT_392125</name>
</gene>
<evidence type="ECO:0000313" key="2">
    <source>
        <dbReference type="EMBL" id="KAK3499525.1"/>
    </source>
</evidence>
<feature type="region of interest" description="Disordered" evidence="1">
    <location>
        <begin position="151"/>
        <end position="203"/>
    </location>
</feature>
<evidence type="ECO:0000313" key="3">
    <source>
        <dbReference type="Proteomes" id="UP001285908"/>
    </source>
</evidence>
<name>A0AAJ0MVQ0_9PEZI</name>
<organism evidence="2 3">
    <name type="scientific">Neurospora hispaniola</name>
    <dbReference type="NCBI Taxonomy" id="588809"/>
    <lineage>
        <taxon>Eukaryota</taxon>
        <taxon>Fungi</taxon>
        <taxon>Dikarya</taxon>
        <taxon>Ascomycota</taxon>
        <taxon>Pezizomycotina</taxon>
        <taxon>Sordariomycetes</taxon>
        <taxon>Sordariomycetidae</taxon>
        <taxon>Sordariales</taxon>
        <taxon>Sordariaceae</taxon>
        <taxon>Neurospora</taxon>
    </lineage>
</organism>
<dbReference type="EMBL" id="JAULSX010000001">
    <property type="protein sequence ID" value="KAK3499525.1"/>
    <property type="molecule type" value="Genomic_DNA"/>
</dbReference>
<feature type="compositionally biased region" description="Polar residues" evidence="1">
    <location>
        <begin position="181"/>
        <end position="192"/>
    </location>
</feature>
<proteinExistence type="predicted"/>
<dbReference type="Proteomes" id="UP001285908">
    <property type="component" value="Unassembled WGS sequence"/>
</dbReference>